<dbReference type="AlphaFoldDB" id="A0A385YW68"/>
<evidence type="ECO:0000256" key="1">
    <source>
        <dbReference type="ARBA" id="ARBA00022741"/>
    </source>
</evidence>
<dbReference type="InterPro" id="IPR003495">
    <property type="entry name" value="CobW/HypB/UreG_nucleotide-bd"/>
</dbReference>
<gene>
    <name evidence="8" type="ORF">D3873_05975</name>
</gene>
<evidence type="ECO:0000256" key="2">
    <source>
        <dbReference type="ARBA" id="ARBA00022801"/>
    </source>
</evidence>
<evidence type="ECO:0000256" key="4">
    <source>
        <dbReference type="ARBA" id="ARBA00034320"/>
    </source>
</evidence>
<dbReference type="OrthoDB" id="9808822at2"/>
<evidence type="ECO:0000256" key="3">
    <source>
        <dbReference type="ARBA" id="ARBA00023186"/>
    </source>
</evidence>
<dbReference type="SUPFAM" id="SSF52540">
    <property type="entry name" value="P-loop containing nucleoside triphosphate hydrolases"/>
    <property type="match status" value="1"/>
</dbReference>
<evidence type="ECO:0000313" key="8">
    <source>
        <dbReference type="EMBL" id="AYC30784.1"/>
    </source>
</evidence>
<protein>
    <submittedName>
        <fullName evidence="8">GTP-binding protein</fullName>
    </submittedName>
</protein>
<accession>A0A385YW68</accession>
<dbReference type="Gene3D" id="3.30.1220.10">
    <property type="entry name" value="CobW-like, C-terminal domain"/>
    <property type="match status" value="1"/>
</dbReference>
<dbReference type="Gene3D" id="3.40.50.300">
    <property type="entry name" value="P-loop containing nucleotide triphosphate hydrolases"/>
    <property type="match status" value="1"/>
</dbReference>
<evidence type="ECO:0000313" key="9">
    <source>
        <dbReference type="Proteomes" id="UP000265725"/>
    </source>
</evidence>
<proteinExistence type="inferred from homology"/>
<feature type="domain" description="CobW/HypB/UreG nucleotide-binding" evidence="6">
    <location>
        <begin position="2"/>
        <end position="174"/>
    </location>
</feature>
<keyword evidence="9" id="KW-1185">Reference proteome</keyword>
<dbReference type="InterPro" id="IPR011629">
    <property type="entry name" value="CobW-like_C"/>
</dbReference>
<dbReference type="GO" id="GO:0000166">
    <property type="term" value="F:nucleotide binding"/>
    <property type="evidence" value="ECO:0007669"/>
    <property type="project" value="UniProtKB-KW"/>
</dbReference>
<dbReference type="SUPFAM" id="SSF90002">
    <property type="entry name" value="Hypothetical protein YjiA, C-terminal domain"/>
    <property type="match status" value="1"/>
</dbReference>
<dbReference type="PANTHER" id="PTHR13748">
    <property type="entry name" value="COBW-RELATED"/>
    <property type="match status" value="1"/>
</dbReference>
<dbReference type="InterPro" id="IPR036627">
    <property type="entry name" value="CobW-likC_sf"/>
</dbReference>
<dbReference type="KEGG" id="paek:D3873_05975"/>
<dbReference type="Pfam" id="PF02492">
    <property type="entry name" value="cobW"/>
    <property type="match status" value="1"/>
</dbReference>
<dbReference type="InterPro" id="IPR051316">
    <property type="entry name" value="Zinc-reg_GTPase_activator"/>
</dbReference>
<evidence type="ECO:0000256" key="5">
    <source>
        <dbReference type="ARBA" id="ARBA00049117"/>
    </source>
</evidence>
<organism evidence="8 9">
    <name type="scientific">Paenisporosarcina cavernae</name>
    <dbReference type="NCBI Taxonomy" id="2320858"/>
    <lineage>
        <taxon>Bacteria</taxon>
        <taxon>Bacillati</taxon>
        <taxon>Bacillota</taxon>
        <taxon>Bacilli</taxon>
        <taxon>Bacillales</taxon>
        <taxon>Caryophanaceae</taxon>
        <taxon>Paenisporosarcina</taxon>
    </lineage>
</organism>
<keyword evidence="3" id="KW-0143">Chaperone</keyword>
<keyword evidence="1" id="KW-0547">Nucleotide-binding</keyword>
<dbReference type="Proteomes" id="UP000265725">
    <property type="component" value="Chromosome"/>
</dbReference>
<comment type="similarity">
    <text evidence="4">Belongs to the SIMIBI class G3E GTPase family. ZNG1 subfamily.</text>
</comment>
<comment type="catalytic activity">
    <reaction evidence="5">
        <text>GTP + H2O = GDP + phosphate + H(+)</text>
        <dbReference type="Rhea" id="RHEA:19669"/>
        <dbReference type="ChEBI" id="CHEBI:15377"/>
        <dbReference type="ChEBI" id="CHEBI:15378"/>
        <dbReference type="ChEBI" id="CHEBI:37565"/>
        <dbReference type="ChEBI" id="CHEBI:43474"/>
        <dbReference type="ChEBI" id="CHEBI:58189"/>
    </reaction>
    <physiologicalReaction direction="left-to-right" evidence="5">
        <dbReference type="Rhea" id="RHEA:19670"/>
    </physiologicalReaction>
</comment>
<name>A0A385YW68_9BACL</name>
<dbReference type="InterPro" id="IPR027417">
    <property type="entry name" value="P-loop_NTPase"/>
</dbReference>
<dbReference type="EMBL" id="CP032418">
    <property type="protein sequence ID" value="AYC30784.1"/>
    <property type="molecule type" value="Genomic_DNA"/>
</dbReference>
<dbReference type="Pfam" id="PF07683">
    <property type="entry name" value="CobW_C"/>
    <property type="match status" value="1"/>
</dbReference>
<dbReference type="PANTHER" id="PTHR13748:SF62">
    <property type="entry name" value="COBW DOMAIN-CONTAINING PROTEIN"/>
    <property type="match status" value="1"/>
</dbReference>
<reference evidence="9" key="1">
    <citation type="submission" date="2018-09" db="EMBL/GenBank/DDBJ databases">
        <authorList>
            <person name="Zhu H."/>
        </authorList>
    </citation>
    <scope>NUCLEOTIDE SEQUENCE [LARGE SCALE GENOMIC DNA]</scope>
    <source>
        <strain evidence="9">K2R23-3</strain>
    </source>
</reference>
<keyword evidence="2" id="KW-0378">Hydrolase</keyword>
<feature type="domain" description="CobW C-terminal" evidence="7">
    <location>
        <begin position="214"/>
        <end position="288"/>
    </location>
</feature>
<dbReference type="CDD" id="cd03112">
    <property type="entry name" value="CobW-like"/>
    <property type="match status" value="1"/>
</dbReference>
<dbReference type="GO" id="GO:0005737">
    <property type="term" value="C:cytoplasm"/>
    <property type="evidence" value="ECO:0007669"/>
    <property type="project" value="TreeGrafter"/>
</dbReference>
<sequence>MFSGFLGSGKTSALLHIIRQLKEKGIKPAVFMNEIGSMSFDSDQIGNDTPLKEILEGCICCTGSELVEAQLQQLLAEQEFDVLLIETTGAAHPIETLDAVFSPLFADQLEVKGIITIVDSTVLLLQEKLSTMALMLFHEQIKHAHLLIANKMDELTDNEQMQVVQSLQSKNKFASIVQTSHGKFSSNELEKISYQKNASQTTPVKIGTDWPLETSFFRFSAPISIDMMENWLKSLPDTVYRMKGYVPIEGSKYPYVFQYSYGMVQWLPEYVKVPTGIVIIGERLQEISLKHVNLYE</sequence>
<evidence type="ECO:0000259" key="6">
    <source>
        <dbReference type="Pfam" id="PF02492"/>
    </source>
</evidence>
<evidence type="ECO:0000259" key="7">
    <source>
        <dbReference type="Pfam" id="PF07683"/>
    </source>
</evidence>
<dbReference type="GO" id="GO:0016787">
    <property type="term" value="F:hydrolase activity"/>
    <property type="evidence" value="ECO:0007669"/>
    <property type="project" value="UniProtKB-KW"/>
</dbReference>